<reference evidence="4" key="1">
    <citation type="submission" date="2022-04" db="EMBL/GenBank/DDBJ databases">
        <title>A functionally conserved STORR gene fusion in Papaver species that diverged 16.8 million years ago.</title>
        <authorList>
            <person name="Catania T."/>
        </authorList>
    </citation>
    <scope>NUCLEOTIDE SEQUENCE</scope>
    <source>
        <strain evidence="4">S-188037</strain>
    </source>
</reference>
<dbReference type="CDD" id="cd00159">
    <property type="entry name" value="RhoGAP"/>
    <property type="match status" value="1"/>
</dbReference>
<dbReference type="InterPro" id="IPR000198">
    <property type="entry name" value="RhoGAP_dom"/>
</dbReference>
<dbReference type="InterPro" id="IPR044785">
    <property type="entry name" value="RopGAP1-5"/>
</dbReference>
<dbReference type="SUPFAM" id="SSF48350">
    <property type="entry name" value="GTPase activation domain, GAP"/>
    <property type="match status" value="1"/>
</dbReference>
<name>A0AAD4RXC2_9MAGN</name>
<dbReference type="SMART" id="SM00324">
    <property type="entry name" value="RhoGAP"/>
    <property type="match status" value="1"/>
</dbReference>
<feature type="region of interest" description="Disordered" evidence="2">
    <location>
        <begin position="225"/>
        <end position="245"/>
    </location>
</feature>
<gene>
    <name evidence="4" type="ORF">MKW98_004861</name>
</gene>
<keyword evidence="5" id="KW-1185">Reference proteome</keyword>
<sequence>MSQFWRSTGVGFVCEMMGLYWVAAEVNCAVRRRAPSASASVFGVSTESMQCSYDSRGNIVPTILLLMQKRLYALGALRKGFSESNGENNREEYVREQLNNGVVPEDIDIHCLAGLIKCQSEEDFTHLVRLLPPTEGALLDWTVNLMADVFLEEHQNKMNAHNVAMVFAPNMTQMVDPLTALMYAMQIMNFYKILVVKTLKEREDSAAVPFVSYLEPSDDNLHHSLSPPYWNASSSRQKEGAIGGT</sequence>
<evidence type="ECO:0000313" key="4">
    <source>
        <dbReference type="EMBL" id="KAI3837803.1"/>
    </source>
</evidence>
<accession>A0AAD4RXC2</accession>
<dbReference type="GO" id="GO:0005096">
    <property type="term" value="F:GTPase activator activity"/>
    <property type="evidence" value="ECO:0007669"/>
    <property type="project" value="UniProtKB-KW"/>
</dbReference>
<dbReference type="EMBL" id="JAJJMB010017535">
    <property type="protein sequence ID" value="KAI3837803.1"/>
    <property type="molecule type" value="Genomic_DNA"/>
</dbReference>
<dbReference type="Proteomes" id="UP001202328">
    <property type="component" value="Unassembled WGS sequence"/>
</dbReference>
<dbReference type="GO" id="GO:0007165">
    <property type="term" value="P:signal transduction"/>
    <property type="evidence" value="ECO:0007669"/>
    <property type="project" value="InterPro"/>
</dbReference>
<dbReference type="Pfam" id="PF00620">
    <property type="entry name" value="RhoGAP"/>
    <property type="match status" value="1"/>
</dbReference>
<comment type="caution">
    <text evidence="4">The sequence shown here is derived from an EMBL/GenBank/DDBJ whole genome shotgun (WGS) entry which is preliminary data.</text>
</comment>
<feature type="domain" description="Rho-GAP" evidence="3">
    <location>
        <begin position="58"/>
        <end position="199"/>
    </location>
</feature>
<proteinExistence type="predicted"/>
<keyword evidence="1" id="KW-0343">GTPase activation</keyword>
<evidence type="ECO:0000259" key="3">
    <source>
        <dbReference type="SMART" id="SM00324"/>
    </source>
</evidence>
<organism evidence="4 5">
    <name type="scientific">Papaver atlanticum</name>
    <dbReference type="NCBI Taxonomy" id="357466"/>
    <lineage>
        <taxon>Eukaryota</taxon>
        <taxon>Viridiplantae</taxon>
        <taxon>Streptophyta</taxon>
        <taxon>Embryophyta</taxon>
        <taxon>Tracheophyta</taxon>
        <taxon>Spermatophyta</taxon>
        <taxon>Magnoliopsida</taxon>
        <taxon>Ranunculales</taxon>
        <taxon>Papaveraceae</taxon>
        <taxon>Papaveroideae</taxon>
        <taxon>Papaver</taxon>
    </lineage>
</organism>
<dbReference type="InterPro" id="IPR008936">
    <property type="entry name" value="Rho_GTPase_activation_prot"/>
</dbReference>
<evidence type="ECO:0000313" key="5">
    <source>
        <dbReference type="Proteomes" id="UP001202328"/>
    </source>
</evidence>
<protein>
    <recommendedName>
        <fullName evidence="3">Rho-GAP domain-containing protein</fullName>
    </recommendedName>
</protein>
<evidence type="ECO:0000256" key="2">
    <source>
        <dbReference type="SAM" id="MobiDB-lite"/>
    </source>
</evidence>
<dbReference type="PANTHER" id="PTHR23177">
    <property type="entry name" value="MKIAA1688 PROTEIN"/>
    <property type="match status" value="1"/>
</dbReference>
<dbReference type="AlphaFoldDB" id="A0AAD4RXC2"/>
<dbReference type="Gene3D" id="1.10.555.10">
    <property type="entry name" value="Rho GTPase activation protein"/>
    <property type="match status" value="2"/>
</dbReference>
<evidence type="ECO:0000256" key="1">
    <source>
        <dbReference type="ARBA" id="ARBA00022468"/>
    </source>
</evidence>
<dbReference type="PANTHER" id="PTHR23177:SF64">
    <property type="entry name" value="RHO GTPASE-ACTIVATING PROTEIN 1"/>
    <property type="match status" value="1"/>
</dbReference>